<organism evidence="5 6">
    <name type="scientific">Chryseobacterium wanjuense</name>
    <dbReference type="NCBI Taxonomy" id="356305"/>
    <lineage>
        <taxon>Bacteria</taxon>
        <taxon>Pseudomonadati</taxon>
        <taxon>Bacteroidota</taxon>
        <taxon>Flavobacteriia</taxon>
        <taxon>Flavobacteriales</taxon>
        <taxon>Weeksellaceae</taxon>
        <taxon>Chryseobacterium group</taxon>
        <taxon>Chryseobacterium</taxon>
    </lineage>
</organism>
<dbReference type="PANTHER" id="PTHR32305:SF15">
    <property type="entry name" value="PROTEIN RHSA-RELATED"/>
    <property type="match status" value="1"/>
</dbReference>
<dbReference type="InterPro" id="IPR045351">
    <property type="entry name" value="DUF6531"/>
</dbReference>
<dbReference type="InterPro" id="IPR022385">
    <property type="entry name" value="Rhs_assc_core"/>
</dbReference>
<dbReference type="InterPro" id="IPR006530">
    <property type="entry name" value="YD"/>
</dbReference>
<accession>A0A1I0S0U7</accession>
<dbReference type="Pfam" id="PF20148">
    <property type="entry name" value="DUF6531"/>
    <property type="match status" value="1"/>
</dbReference>
<dbReference type="InterPro" id="IPR056823">
    <property type="entry name" value="TEN-like_YD-shell"/>
</dbReference>
<evidence type="ECO:0000256" key="1">
    <source>
        <dbReference type="ARBA" id="ARBA00022737"/>
    </source>
</evidence>
<feature type="region of interest" description="Disordered" evidence="2">
    <location>
        <begin position="1"/>
        <end position="47"/>
    </location>
</feature>
<dbReference type="RefSeq" id="WP_139176890.1">
    <property type="nucleotide sequence ID" value="NZ_FOIU01000003.1"/>
</dbReference>
<feature type="domain" description="Teneurin-like YD-shell" evidence="4">
    <location>
        <begin position="1238"/>
        <end position="1420"/>
    </location>
</feature>
<dbReference type="CDD" id="cd14740">
    <property type="entry name" value="PAAR_4"/>
    <property type="match status" value="1"/>
</dbReference>
<dbReference type="Gene3D" id="2.180.10.10">
    <property type="entry name" value="RHS repeat-associated core"/>
    <property type="match status" value="2"/>
</dbReference>
<name>A0A1I0S0U7_9FLAO</name>
<evidence type="ECO:0000259" key="3">
    <source>
        <dbReference type="Pfam" id="PF20148"/>
    </source>
</evidence>
<dbReference type="OrthoDB" id="9765204at2"/>
<feature type="domain" description="Teneurin-like YD-shell" evidence="4">
    <location>
        <begin position="624"/>
        <end position="771"/>
    </location>
</feature>
<dbReference type="Pfam" id="PF25023">
    <property type="entry name" value="TEN_YD-shell"/>
    <property type="match status" value="4"/>
</dbReference>
<reference evidence="6" key="1">
    <citation type="submission" date="2016-10" db="EMBL/GenBank/DDBJ databases">
        <authorList>
            <person name="Varghese N."/>
            <person name="Submissions S."/>
        </authorList>
    </citation>
    <scope>NUCLEOTIDE SEQUENCE [LARGE SCALE GENOMIC DNA]</scope>
    <source>
        <strain evidence="6">DSM 17724</strain>
    </source>
</reference>
<sequence>MADQNKIKKIKVAKPDMNPDRSLSVSADVTSFSKEKTTQGWKNGMKNNFDSLNPVSMVKSVAGGDGGESKSSGGGGGGTSVSAENTAPQSKVKLIKVNTPAISPTAIQHTSKHFDIVLAIDIHWTLIPPPPSFMLIPLPLPHPFIGIVFDVMDYIKFSIPVPQFIRNLKPDLPESIPMGGSIYVHGRHKATTTTSVMGVVIPFKHVTSLIPVYMIPFPQEAPHEGEVYYGAQTVLGQGSKMSGNQPQQVLTCMGLPFGMTMLPAMPNKPKKNPLAYFAFYNNFSSLYIQINTGGPVLVGGAFVPHVYTPGEMLMRFAGMALMRGLTKSLGKGVTKFNHFLQGKFGKTNPVSRVLCKVGLEPVNFASGAMLFEWDDFEIEAGTSLQWTNVWYSDRPYQHGMLGNGIFNAHDLYIVPDEEDEVAVWVHPEELQPMPIPVPPVGEELTYYRSQKIWQYRPNSSIWIIRKGTDIYTYKRFHHITEGSIFKVIQIEYGDGTIREYEYQGRNIVLKNIKDVKSGFSIETVLHPELKKVSEVYYCYKNKRDLQVRYNYDERGNLTHVWDIHKKAIVFEYDDQNRVIKRTNRNEMSYHWEYDKKDRVVHTKGLEGFMEGFLKYNEEEGYTEVIYPKQNNKTERYYYDEDLLVYKQIDGEGGETWFDYTSHNELKMIGTPEGRVQGYTYDEMGNIKTFHTPDGEEYHYQHNELGQIIARFSPSGTSESWSYDEMGRITNYTDPNGEMVAYEYNENERLAKSASKQNVTTHYEYNQRLQITKLTSSIGTEQYWKYDDYGRLLAFSKQPLNRTVWNRDKMGRITEVNEQGQLPLKLRYDAYDLPVYATDGKAEWLMSYTPMGSLKRQVRRNALTYKKEETLVFGYDAYENLMSITNQKGEIYYFERDNNGNIIGETGFDGQQKFFVRNKDGMVTQSRTQNGKDIFYEYDLAGRLTQTHYPDGTWEAYQYDTYGMLIKADNEISSVSFQRNKSGFVTAEKQGDHSINYEYDDLGNLVGLKSSLGAEIDYSYNDLGQLNYVKAITKGIHQPWQMNLDISRNGQLFSREMTGGIESIFECDHTGMPVSQKVMVNKTGTAFHKDYHWASGSRLLQVLDRVMGSRTRFDYDAFGSLVAAEYSNGEIQYKNPDEIGCLYESARQNDRVYDKGGKLMRDKNWFYHYDNEGNLLLKSKRSINNIKPNQKEEENNSHPYYRSIAAEWLMKPKLQEVDHLPDVYENTPSEIQDPEWESGDWAYFWNANGMLAKVKRPDGKEISFEYDAIGRRISKIGNKKITRYIWDGNILLHEWSYDIKEEPKTFVDDEGKVIIQKEPTDNVVTWVYEADSFVPRAKIFNDKKYTIISDYIGNPIQGFDENGVLIWERELSIYGDIKKEKGENNFMPFRYQGQYYDEETELCYNRFRYYDVKSGNYISQDPIGLKGGLPNFYGYVVDPNKYTDVFGLEHHDLDAELVRGGKTIFSDEYISGGEKGGGRLNQQEALLTHTERKFLKDIDGMVKPGDHLKMTGELNPCRPGCQPAIRDFVHAKGVTAEYTASSTGKIYKWERLDNRFVLQTEIDAKGNATTYKYNILKRKRTKYK</sequence>
<protein>
    <submittedName>
        <fullName evidence="5">RHS repeat-associated core domain-containing protein</fullName>
    </submittedName>
</protein>
<proteinExistence type="predicted"/>
<evidence type="ECO:0000259" key="4">
    <source>
        <dbReference type="Pfam" id="PF25023"/>
    </source>
</evidence>
<dbReference type="NCBIfam" id="TIGR01643">
    <property type="entry name" value="YD_repeat_2x"/>
    <property type="match status" value="5"/>
</dbReference>
<keyword evidence="6" id="KW-1185">Reference proteome</keyword>
<dbReference type="InterPro" id="IPR050708">
    <property type="entry name" value="T6SS_VgrG/RHS"/>
</dbReference>
<evidence type="ECO:0000313" key="5">
    <source>
        <dbReference type="EMBL" id="SEW47895.1"/>
    </source>
</evidence>
<dbReference type="Proteomes" id="UP000199469">
    <property type="component" value="Unassembled WGS sequence"/>
</dbReference>
<dbReference type="NCBIfam" id="TIGR03696">
    <property type="entry name" value="Rhs_assc_core"/>
    <property type="match status" value="1"/>
</dbReference>
<feature type="domain" description="Teneurin-like YD-shell" evidence="4">
    <location>
        <begin position="522"/>
        <end position="621"/>
    </location>
</feature>
<keyword evidence="1" id="KW-0677">Repeat</keyword>
<dbReference type="PANTHER" id="PTHR32305">
    <property type="match status" value="1"/>
</dbReference>
<dbReference type="STRING" id="356305.SAMN05421841_3655"/>
<evidence type="ECO:0000256" key="2">
    <source>
        <dbReference type="SAM" id="MobiDB-lite"/>
    </source>
</evidence>
<feature type="domain" description="DUF6531" evidence="3">
    <location>
        <begin position="360"/>
        <end position="426"/>
    </location>
</feature>
<feature type="region of interest" description="Disordered" evidence="2">
    <location>
        <begin position="60"/>
        <end position="87"/>
    </location>
</feature>
<gene>
    <name evidence="5" type="ORF">SAMN05421841_3655</name>
</gene>
<dbReference type="EMBL" id="FOIU01000003">
    <property type="protein sequence ID" value="SEW47895.1"/>
    <property type="molecule type" value="Genomic_DNA"/>
</dbReference>
<evidence type="ECO:0000313" key="6">
    <source>
        <dbReference type="Proteomes" id="UP000199469"/>
    </source>
</evidence>
<feature type="domain" description="Teneurin-like YD-shell" evidence="4">
    <location>
        <begin position="845"/>
        <end position="970"/>
    </location>
</feature>
<feature type="compositionally biased region" description="Polar residues" evidence="2">
    <location>
        <begin position="21"/>
        <end position="47"/>
    </location>
</feature>